<reference evidence="6 7" key="2">
    <citation type="journal article" date="2010" name="Nucleic Acids Res.">
        <title>BeetleBase in 2010: revisions to provide comprehensive genomic information for Tribolium castaneum.</title>
        <authorList>
            <person name="Kim H.S."/>
            <person name="Murphy T."/>
            <person name="Xia J."/>
            <person name="Caragea D."/>
            <person name="Park Y."/>
            <person name="Beeman R.W."/>
            <person name="Lorenzen M.D."/>
            <person name="Butcher S."/>
            <person name="Manak J.R."/>
            <person name="Brown S.J."/>
        </authorList>
    </citation>
    <scope>GENOME REANNOTATION</scope>
    <source>
        <strain evidence="6 7">Georgia GA2</strain>
    </source>
</reference>
<dbReference type="EMBL" id="KQ971372">
    <property type="protein sequence ID" value="EFA09577.1"/>
    <property type="molecule type" value="Genomic_DNA"/>
</dbReference>
<protein>
    <recommendedName>
        <fullName evidence="5">CUB domain-containing protein</fullName>
    </recommendedName>
</protein>
<keyword evidence="3" id="KW-1133">Transmembrane helix</keyword>
<keyword evidence="7" id="KW-1185">Reference proteome</keyword>
<evidence type="ECO:0000313" key="6">
    <source>
        <dbReference type="EMBL" id="EFA09577.1"/>
    </source>
</evidence>
<evidence type="ECO:0000256" key="3">
    <source>
        <dbReference type="SAM" id="Phobius"/>
    </source>
</evidence>
<gene>
    <name evidence="6" type="primary">AUGUSTUS-3.0.2_11691</name>
    <name evidence="6" type="ORF">TcasGA2_TC011691</name>
</gene>
<dbReference type="SUPFAM" id="SSF49854">
    <property type="entry name" value="Spermadhesin, CUB domain"/>
    <property type="match status" value="2"/>
</dbReference>
<keyword evidence="3" id="KW-0812">Transmembrane</keyword>
<dbReference type="CDD" id="cd00112">
    <property type="entry name" value="LDLa"/>
    <property type="match status" value="1"/>
</dbReference>
<evidence type="ECO:0000313" key="7">
    <source>
        <dbReference type="Proteomes" id="UP000007266"/>
    </source>
</evidence>
<feature type="disulfide bond" evidence="2">
    <location>
        <begin position="406"/>
        <end position="424"/>
    </location>
</feature>
<dbReference type="InterPro" id="IPR035914">
    <property type="entry name" value="Sperma_CUB_dom_sf"/>
</dbReference>
<dbReference type="InterPro" id="IPR002172">
    <property type="entry name" value="LDrepeatLR_classA_rpt"/>
</dbReference>
<dbReference type="PhylomeDB" id="D6X0G5"/>
<dbReference type="Pfam" id="PF00057">
    <property type="entry name" value="Ldl_recept_a"/>
    <property type="match status" value="1"/>
</dbReference>
<keyword evidence="4" id="KW-0732">Signal</keyword>
<comment type="caution">
    <text evidence="2">Lacks conserved residue(s) required for the propagation of feature annotation.</text>
</comment>
<feature type="transmembrane region" description="Helical" evidence="3">
    <location>
        <begin position="467"/>
        <end position="488"/>
    </location>
</feature>
<dbReference type="SMART" id="SM00192">
    <property type="entry name" value="LDLa"/>
    <property type="match status" value="1"/>
</dbReference>
<evidence type="ECO:0000256" key="4">
    <source>
        <dbReference type="SAM" id="SignalP"/>
    </source>
</evidence>
<dbReference type="Gene3D" id="2.60.120.290">
    <property type="entry name" value="Spermadhesin, CUB domain"/>
    <property type="match status" value="2"/>
</dbReference>
<accession>D6X0G5</accession>
<evidence type="ECO:0000259" key="5">
    <source>
        <dbReference type="PROSITE" id="PS01180"/>
    </source>
</evidence>
<reference evidence="6 7" key="1">
    <citation type="journal article" date="2008" name="Nature">
        <title>The genome of the model beetle and pest Tribolium castaneum.</title>
        <authorList>
            <consortium name="Tribolium Genome Sequencing Consortium"/>
            <person name="Richards S."/>
            <person name="Gibbs R.A."/>
            <person name="Weinstock G.M."/>
            <person name="Brown S.J."/>
            <person name="Denell R."/>
            <person name="Beeman R.W."/>
            <person name="Gibbs R."/>
            <person name="Beeman R.W."/>
            <person name="Brown S.J."/>
            <person name="Bucher G."/>
            <person name="Friedrich M."/>
            <person name="Grimmelikhuijzen C.J."/>
            <person name="Klingler M."/>
            <person name="Lorenzen M."/>
            <person name="Richards S."/>
            <person name="Roth S."/>
            <person name="Schroder R."/>
            <person name="Tautz D."/>
            <person name="Zdobnov E.M."/>
            <person name="Muzny D."/>
            <person name="Gibbs R.A."/>
            <person name="Weinstock G.M."/>
            <person name="Attaway T."/>
            <person name="Bell S."/>
            <person name="Buhay C.J."/>
            <person name="Chandrabose M.N."/>
            <person name="Chavez D."/>
            <person name="Clerk-Blankenburg K.P."/>
            <person name="Cree A."/>
            <person name="Dao M."/>
            <person name="Davis C."/>
            <person name="Chacko J."/>
            <person name="Dinh H."/>
            <person name="Dugan-Rocha S."/>
            <person name="Fowler G."/>
            <person name="Garner T.T."/>
            <person name="Garnes J."/>
            <person name="Gnirke A."/>
            <person name="Hawes A."/>
            <person name="Hernandez J."/>
            <person name="Hines S."/>
            <person name="Holder M."/>
            <person name="Hume J."/>
            <person name="Jhangiani S.N."/>
            <person name="Joshi V."/>
            <person name="Khan Z.M."/>
            <person name="Jackson L."/>
            <person name="Kovar C."/>
            <person name="Kowis A."/>
            <person name="Lee S."/>
            <person name="Lewis L.R."/>
            <person name="Margolis J."/>
            <person name="Morgan M."/>
            <person name="Nazareth L.V."/>
            <person name="Nguyen N."/>
            <person name="Okwuonu G."/>
            <person name="Parker D."/>
            <person name="Richards S."/>
            <person name="Ruiz S.J."/>
            <person name="Santibanez J."/>
            <person name="Savard J."/>
            <person name="Scherer S.E."/>
            <person name="Schneider B."/>
            <person name="Sodergren E."/>
            <person name="Tautz D."/>
            <person name="Vattahil S."/>
            <person name="Villasana D."/>
            <person name="White C.S."/>
            <person name="Wright R."/>
            <person name="Park Y."/>
            <person name="Beeman R.W."/>
            <person name="Lord J."/>
            <person name="Oppert B."/>
            <person name="Lorenzen M."/>
            <person name="Brown S."/>
            <person name="Wang L."/>
            <person name="Savard J."/>
            <person name="Tautz D."/>
            <person name="Richards S."/>
            <person name="Weinstock G."/>
            <person name="Gibbs R.A."/>
            <person name="Liu Y."/>
            <person name="Worley K."/>
            <person name="Weinstock G."/>
            <person name="Elsik C.G."/>
            <person name="Reese J.T."/>
            <person name="Elhaik E."/>
            <person name="Landan G."/>
            <person name="Graur D."/>
            <person name="Arensburger P."/>
            <person name="Atkinson P."/>
            <person name="Beeman R.W."/>
            <person name="Beidler J."/>
            <person name="Brown S.J."/>
            <person name="Demuth J.P."/>
            <person name="Drury D.W."/>
            <person name="Du Y.Z."/>
            <person name="Fujiwara H."/>
            <person name="Lorenzen M."/>
            <person name="Maselli V."/>
            <person name="Osanai M."/>
            <person name="Park Y."/>
            <person name="Robertson H.M."/>
            <person name="Tu Z."/>
            <person name="Wang J.J."/>
            <person name="Wang S."/>
            <person name="Richards S."/>
            <person name="Song H."/>
            <person name="Zhang L."/>
            <person name="Sodergren E."/>
            <person name="Werner D."/>
            <person name="Stanke M."/>
            <person name="Morgenstern B."/>
            <person name="Solovyev V."/>
            <person name="Kosarev P."/>
            <person name="Brown G."/>
            <person name="Chen H.C."/>
            <person name="Ermolaeva O."/>
            <person name="Hlavina W."/>
            <person name="Kapustin Y."/>
            <person name="Kiryutin B."/>
            <person name="Kitts P."/>
            <person name="Maglott D."/>
            <person name="Pruitt K."/>
            <person name="Sapojnikov V."/>
            <person name="Souvorov A."/>
            <person name="Mackey A.J."/>
            <person name="Waterhouse R.M."/>
            <person name="Wyder S."/>
            <person name="Zdobnov E.M."/>
            <person name="Zdobnov E.M."/>
            <person name="Wyder S."/>
            <person name="Kriventseva E.V."/>
            <person name="Kadowaki T."/>
            <person name="Bork P."/>
            <person name="Aranda M."/>
            <person name="Bao R."/>
            <person name="Beermann A."/>
            <person name="Berns N."/>
            <person name="Bolognesi R."/>
            <person name="Bonneton F."/>
            <person name="Bopp D."/>
            <person name="Brown S.J."/>
            <person name="Bucher G."/>
            <person name="Butts T."/>
            <person name="Chaumot A."/>
            <person name="Denell R.E."/>
            <person name="Ferrier D.E."/>
            <person name="Friedrich M."/>
            <person name="Gordon C.M."/>
            <person name="Jindra M."/>
            <person name="Klingler M."/>
            <person name="Lan Q."/>
            <person name="Lattorff H.M."/>
            <person name="Laudet V."/>
            <person name="von Levetsow C."/>
            <person name="Liu Z."/>
            <person name="Lutz R."/>
            <person name="Lynch J.A."/>
            <person name="da Fonseca R.N."/>
            <person name="Posnien N."/>
            <person name="Reuter R."/>
            <person name="Roth S."/>
            <person name="Savard J."/>
            <person name="Schinko J.B."/>
            <person name="Schmitt C."/>
            <person name="Schoppmeier M."/>
            <person name="Schroder R."/>
            <person name="Shippy T.D."/>
            <person name="Simonnet F."/>
            <person name="Marques-Souza H."/>
            <person name="Tautz D."/>
            <person name="Tomoyasu Y."/>
            <person name="Trauner J."/>
            <person name="Van der Zee M."/>
            <person name="Vervoort M."/>
            <person name="Wittkopp N."/>
            <person name="Wimmer E.A."/>
            <person name="Yang X."/>
            <person name="Jones A.K."/>
            <person name="Sattelle D.B."/>
            <person name="Ebert P.R."/>
            <person name="Nelson D."/>
            <person name="Scott J.G."/>
            <person name="Beeman R.W."/>
            <person name="Muthukrishnan S."/>
            <person name="Kramer K.J."/>
            <person name="Arakane Y."/>
            <person name="Beeman R.W."/>
            <person name="Zhu Q."/>
            <person name="Hogenkamp D."/>
            <person name="Dixit R."/>
            <person name="Oppert B."/>
            <person name="Jiang H."/>
            <person name="Zou Z."/>
            <person name="Marshall J."/>
            <person name="Elpidina E."/>
            <person name="Vinokurov K."/>
            <person name="Oppert C."/>
            <person name="Zou Z."/>
            <person name="Evans J."/>
            <person name="Lu Z."/>
            <person name="Zhao P."/>
            <person name="Sumathipala N."/>
            <person name="Altincicek B."/>
            <person name="Vilcinskas A."/>
            <person name="Williams M."/>
            <person name="Hultmark D."/>
            <person name="Hetru C."/>
            <person name="Jiang H."/>
            <person name="Grimmelikhuijzen C.J."/>
            <person name="Hauser F."/>
            <person name="Cazzamali G."/>
            <person name="Williamson M."/>
            <person name="Park Y."/>
            <person name="Li B."/>
            <person name="Tanaka Y."/>
            <person name="Predel R."/>
            <person name="Neupert S."/>
            <person name="Schachtner J."/>
            <person name="Verleyen P."/>
            <person name="Raible F."/>
            <person name="Bork P."/>
            <person name="Friedrich M."/>
            <person name="Walden K.K."/>
            <person name="Robertson H.M."/>
            <person name="Angeli S."/>
            <person name="Foret S."/>
            <person name="Bucher G."/>
            <person name="Schuetz S."/>
            <person name="Maleszka R."/>
            <person name="Wimmer E.A."/>
            <person name="Beeman R.W."/>
            <person name="Lorenzen M."/>
            <person name="Tomoyasu Y."/>
            <person name="Miller S.C."/>
            <person name="Grossmann D."/>
            <person name="Bucher G."/>
        </authorList>
    </citation>
    <scope>NUCLEOTIDE SEQUENCE [LARGE SCALE GENOMIC DNA]</scope>
    <source>
        <strain evidence="6 7">Georgia GA2</strain>
    </source>
</reference>
<keyword evidence="1 2" id="KW-1015">Disulfide bond</keyword>
<evidence type="ECO:0000256" key="2">
    <source>
        <dbReference type="PROSITE-ProRule" id="PRU00124"/>
    </source>
</evidence>
<dbReference type="Proteomes" id="UP000007266">
    <property type="component" value="Linkage group 9"/>
</dbReference>
<dbReference type="InterPro" id="IPR036055">
    <property type="entry name" value="LDL_receptor-like_sf"/>
</dbReference>
<dbReference type="STRING" id="7070.D6X0G5"/>
<feature type="chain" id="PRO_5003090449" description="CUB domain-containing protein" evidence="4">
    <location>
        <begin position="25"/>
        <end position="620"/>
    </location>
</feature>
<dbReference type="CDD" id="cd00041">
    <property type="entry name" value="CUB"/>
    <property type="match status" value="1"/>
</dbReference>
<dbReference type="InterPro" id="IPR023415">
    <property type="entry name" value="LDLR_class-A_CS"/>
</dbReference>
<dbReference type="PROSITE" id="PS50068">
    <property type="entry name" value="LDLRA_2"/>
    <property type="match status" value="1"/>
</dbReference>
<dbReference type="PROSITE" id="PS01209">
    <property type="entry name" value="LDLRA_1"/>
    <property type="match status" value="1"/>
</dbReference>
<dbReference type="HOGENOM" id="CLU_013033_0_0_1"/>
<feature type="signal peptide" evidence="4">
    <location>
        <begin position="1"/>
        <end position="24"/>
    </location>
</feature>
<dbReference type="OMA" id="CIWIIRK"/>
<dbReference type="SMART" id="SM00042">
    <property type="entry name" value="CUB"/>
    <property type="match status" value="1"/>
</dbReference>
<dbReference type="Gene3D" id="4.10.400.10">
    <property type="entry name" value="Low-density Lipoprotein Receptor"/>
    <property type="match status" value="1"/>
</dbReference>
<dbReference type="InterPro" id="IPR042333">
    <property type="entry name" value="LRAD2/Mig-13-like"/>
</dbReference>
<dbReference type="SUPFAM" id="SSF57424">
    <property type="entry name" value="LDL receptor-like module"/>
    <property type="match status" value="1"/>
</dbReference>
<dbReference type="InParanoid" id="D6X0G5"/>
<organism evidence="6 7">
    <name type="scientific">Tribolium castaneum</name>
    <name type="common">Red flour beetle</name>
    <dbReference type="NCBI Taxonomy" id="7070"/>
    <lineage>
        <taxon>Eukaryota</taxon>
        <taxon>Metazoa</taxon>
        <taxon>Ecdysozoa</taxon>
        <taxon>Arthropoda</taxon>
        <taxon>Hexapoda</taxon>
        <taxon>Insecta</taxon>
        <taxon>Pterygota</taxon>
        <taxon>Neoptera</taxon>
        <taxon>Endopterygota</taxon>
        <taxon>Coleoptera</taxon>
        <taxon>Polyphaga</taxon>
        <taxon>Cucujiformia</taxon>
        <taxon>Tenebrionidae</taxon>
        <taxon>Tenebrionidae incertae sedis</taxon>
        <taxon>Tribolium</taxon>
    </lineage>
</organism>
<proteinExistence type="predicted"/>
<evidence type="ECO:0000256" key="1">
    <source>
        <dbReference type="ARBA" id="ARBA00023157"/>
    </source>
</evidence>
<name>D6X0G5_TRICA</name>
<keyword evidence="3" id="KW-0472">Membrane</keyword>
<dbReference type="PANTHER" id="PTHR24652">
    <property type="entry name" value="LOW-DENSITY LIPOPROTEIN RECEPTOR CLASS A DOMAIN-CONTAINING PROTEIN 2"/>
    <property type="match status" value="1"/>
</dbReference>
<sequence>MSATNQSLKKTLVIFLLSFHSIRTKFLDDICGHINGQRLFLDHGETGTLQANYSNNIFDRFYKNKPEKRCTVELVSCPSCVIKITFTFLNLTCGRSFDTCACDHVWIYEPTFEQSSQQFCRSSNTSMVYQSQTRRAMVVFLYSKRYENAFSLDYVSNRNKVVLNGNGTQMLQSPFFPNLYPSDLTMEYTIGCKSENDTCKISLVFTDFLIAPPSILDFFDSSGDRIYVTTGNIFRPPVITSGSALVIRFYANGATSPGFKAYYSFINDVTNIDCGGQVNNLGGGITMMDMVQDGLKSFDCIWLVKPPETYLHMKTHLYVKVVNFSGFAGSTELTIRQGLTSNGPVVENLKLSLPLFYTQKKREHIVPISQGFYIRLKGFFSPQSRLAIVYAAFNYKDCLSGSDFLCHNKRCVSSLLNCDGFDHCGDNSDESSISCSKDPNDRRQWSQTPHFLFPKVSTLSDFATSTLVFLLCSFGLMGFIFAMVVLLYRINIKSRHQRQIQDHIETINAILEEGVVEIEEEIIIPDDPPDYEAPPDYDQVVKCFVSKKKRCSKCRVKIPESPPPAYNQGPSTSRVLHFFANRKCYRGRRVRFLSDSECDQKKSKGFLRKSFTADDMTLFI</sequence>
<dbReference type="PROSITE" id="PS01180">
    <property type="entry name" value="CUB"/>
    <property type="match status" value="1"/>
</dbReference>
<feature type="domain" description="CUB" evidence="5">
    <location>
        <begin position="31"/>
        <end position="157"/>
    </location>
</feature>
<dbReference type="FunCoup" id="D6X0G5">
    <property type="interactions" value="13"/>
</dbReference>
<dbReference type="InterPro" id="IPR000859">
    <property type="entry name" value="CUB_dom"/>
</dbReference>
<dbReference type="AlphaFoldDB" id="D6X0G5"/>
<dbReference type="eggNOG" id="KOG1215">
    <property type="taxonomic scope" value="Eukaryota"/>
</dbReference>